<evidence type="ECO:0000313" key="2">
    <source>
        <dbReference type="Proteomes" id="UP000669179"/>
    </source>
</evidence>
<evidence type="ECO:0000313" key="1">
    <source>
        <dbReference type="EMBL" id="MBO2455443.1"/>
    </source>
</evidence>
<name>A0A939PNV3_9ACTN</name>
<proteinExistence type="predicted"/>
<dbReference type="RefSeq" id="WP_208263667.1">
    <property type="nucleotide sequence ID" value="NZ_JAGEOJ010000036.1"/>
</dbReference>
<reference evidence="1" key="1">
    <citation type="submission" date="2021-03" db="EMBL/GenBank/DDBJ databases">
        <authorList>
            <person name="Kanchanasin P."/>
            <person name="Saeng-In P."/>
            <person name="Phongsopitanun W."/>
            <person name="Yuki M."/>
            <person name="Kudo T."/>
            <person name="Ohkuma M."/>
            <person name="Tanasupawat S."/>
        </authorList>
    </citation>
    <scope>NUCLEOTIDE SEQUENCE</scope>
    <source>
        <strain evidence="1">GKU 128</strain>
    </source>
</reference>
<dbReference type="AlphaFoldDB" id="A0A939PNV3"/>
<dbReference type="Proteomes" id="UP000669179">
    <property type="component" value="Unassembled WGS sequence"/>
</dbReference>
<sequence length="180" mass="19738">MTDNDQPRKLKTGLTLLGDDALYARMTAVVTDREEASSEKASPIVGQAVVLAHYALTHPDVALSPSADVAKGLEAFVLHSGEWEVFSIRYGGGRNRLYYVPYLPGTIDRTAPSGVTIIGPWESRLVLSTAEYLIDPTLWHLHEKTPRSYLFSQACCTHHEDAPLIAPQIVAKDGLRASRP</sequence>
<dbReference type="EMBL" id="JAGEOJ010000036">
    <property type="protein sequence ID" value="MBO2455443.1"/>
    <property type="molecule type" value="Genomic_DNA"/>
</dbReference>
<comment type="caution">
    <text evidence="1">The sequence shown here is derived from an EMBL/GenBank/DDBJ whole genome shotgun (WGS) entry which is preliminary data.</text>
</comment>
<keyword evidence="2" id="KW-1185">Reference proteome</keyword>
<accession>A0A939PNV3</accession>
<gene>
    <name evidence="1" type="ORF">J4573_50780</name>
</gene>
<protein>
    <submittedName>
        <fullName evidence="1">Uncharacterized protein</fullName>
    </submittedName>
</protein>
<organism evidence="1 2">
    <name type="scientific">Actinomadura barringtoniae</name>
    <dbReference type="NCBI Taxonomy" id="1427535"/>
    <lineage>
        <taxon>Bacteria</taxon>
        <taxon>Bacillati</taxon>
        <taxon>Actinomycetota</taxon>
        <taxon>Actinomycetes</taxon>
        <taxon>Streptosporangiales</taxon>
        <taxon>Thermomonosporaceae</taxon>
        <taxon>Actinomadura</taxon>
    </lineage>
</organism>